<keyword evidence="9" id="KW-1185">Reference proteome</keyword>
<dbReference type="OrthoDB" id="2585655at2759"/>
<dbReference type="Pfam" id="PF07690">
    <property type="entry name" value="MFS_1"/>
    <property type="match status" value="1"/>
</dbReference>
<feature type="transmembrane region" description="Helical" evidence="6">
    <location>
        <begin position="411"/>
        <end position="436"/>
    </location>
</feature>
<feature type="transmembrane region" description="Helical" evidence="6">
    <location>
        <begin position="179"/>
        <end position="201"/>
    </location>
</feature>
<gene>
    <name evidence="8" type="ORF">BDN70DRAFT_874693</name>
</gene>
<dbReference type="PRINTS" id="PR01036">
    <property type="entry name" value="TCRTETB"/>
</dbReference>
<keyword evidence="3 6" id="KW-1133">Transmembrane helix</keyword>
<feature type="transmembrane region" description="Helical" evidence="6">
    <location>
        <begin position="304"/>
        <end position="329"/>
    </location>
</feature>
<dbReference type="PANTHER" id="PTHR23502">
    <property type="entry name" value="MAJOR FACILITATOR SUPERFAMILY"/>
    <property type="match status" value="1"/>
</dbReference>
<feature type="transmembrane region" description="Helical" evidence="6">
    <location>
        <begin position="50"/>
        <end position="69"/>
    </location>
</feature>
<name>A0A9P6CX87_9AGAR</name>
<dbReference type="Gene3D" id="1.20.1250.20">
    <property type="entry name" value="MFS general substrate transporter like domains"/>
    <property type="match status" value="1"/>
</dbReference>
<sequence length="520" mass="56508">MGAEKGVITIVERTSGSDILQSPPKQELPDIEHVHVHDDPRKWSKTRKRFTLAIVSCASLLLTLAVSIYNPAINDIIVDLDTTYEKVSWTLSSNALVTGVTPLLWGSFTEIYGRKMIYLFSIVLFIIGSGVAGDAQSITVLIIMRTIQGVGASAVLTIGAATLADIYDPKERGSVMGVYYAAPLLGPSLGPIVGGVLSQVFSWRATFYFLAIFGGVSLLAFVFFRDTFRKERSLSYQAALQKALERRRTSSDDNDTLNTGSSAEKEVSIGDNSEKQAQPTLEIGLRNMQIVRPIYLVVRRINNICILLASGPIFGGINYCLAFTTVRTLGLPPYNYNPIKIGLVLLSLGCGSILGSLFGGRWSDRVRRQYQQRNNGVSKSEDRLNGAKVMLPVLPASLIAYAWMADKKINIAPLCVALFFAGFSSSWIYSSVLAYIVDANTGRSSSAVSVNSLVRGVAAFIGAEVAIPLQDALGDGGLYTLIAGIMLGVDMLILLIIAKGAQWRENAVEREKHEENHQKA</sequence>
<evidence type="ECO:0000256" key="1">
    <source>
        <dbReference type="ARBA" id="ARBA00004141"/>
    </source>
</evidence>
<reference evidence="8" key="1">
    <citation type="submission" date="2020-11" db="EMBL/GenBank/DDBJ databases">
        <authorList>
            <consortium name="DOE Joint Genome Institute"/>
            <person name="Ahrendt S."/>
            <person name="Riley R."/>
            <person name="Andreopoulos W."/>
            <person name="Labutti K."/>
            <person name="Pangilinan J."/>
            <person name="Ruiz-Duenas F.J."/>
            <person name="Barrasa J.M."/>
            <person name="Sanchez-Garcia M."/>
            <person name="Camarero S."/>
            <person name="Miyauchi S."/>
            <person name="Serrano A."/>
            <person name="Linde D."/>
            <person name="Babiker R."/>
            <person name="Drula E."/>
            <person name="Ayuso-Fernandez I."/>
            <person name="Pacheco R."/>
            <person name="Padilla G."/>
            <person name="Ferreira P."/>
            <person name="Barriuso J."/>
            <person name="Kellner H."/>
            <person name="Castanera R."/>
            <person name="Alfaro M."/>
            <person name="Ramirez L."/>
            <person name="Pisabarro A.G."/>
            <person name="Kuo A."/>
            <person name="Tritt A."/>
            <person name="Lipzen A."/>
            <person name="He G."/>
            <person name="Yan M."/>
            <person name="Ng V."/>
            <person name="Cullen D."/>
            <person name="Martin F."/>
            <person name="Rosso M.-N."/>
            <person name="Henrissat B."/>
            <person name="Hibbett D."/>
            <person name="Martinez A.T."/>
            <person name="Grigoriev I.V."/>
        </authorList>
    </citation>
    <scope>NUCLEOTIDE SEQUENCE</scope>
    <source>
        <strain evidence="8">CIRM-BRFM 674</strain>
    </source>
</reference>
<accession>A0A9P6CX87</accession>
<protein>
    <submittedName>
        <fullName evidence="8">MFS general substrate transporter</fullName>
    </submittedName>
</protein>
<dbReference type="InterPro" id="IPR011701">
    <property type="entry name" value="MFS"/>
</dbReference>
<feature type="domain" description="Major facilitator superfamily (MFS) profile" evidence="7">
    <location>
        <begin position="51"/>
        <end position="501"/>
    </location>
</feature>
<evidence type="ECO:0000256" key="2">
    <source>
        <dbReference type="ARBA" id="ARBA00022692"/>
    </source>
</evidence>
<evidence type="ECO:0000259" key="7">
    <source>
        <dbReference type="PROSITE" id="PS50850"/>
    </source>
</evidence>
<organism evidence="8 9">
    <name type="scientific">Pholiota conissans</name>
    <dbReference type="NCBI Taxonomy" id="109636"/>
    <lineage>
        <taxon>Eukaryota</taxon>
        <taxon>Fungi</taxon>
        <taxon>Dikarya</taxon>
        <taxon>Basidiomycota</taxon>
        <taxon>Agaricomycotina</taxon>
        <taxon>Agaricomycetes</taxon>
        <taxon>Agaricomycetidae</taxon>
        <taxon>Agaricales</taxon>
        <taxon>Agaricineae</taxon>
        <taxon>Strophariaceae</taxon>
        <taxon>Pholiota</taxon>
    </lineage>
</organism>
<dbReference type="PROSITE" id="PS50850">
    <property type="entry name" value="MFS"/>
    <property type="match status" value="1"/>
</dbReference>
<evidence type="ECO:0000256" key="4">
    <source>
        <dbReference type="ARBA" id="ARBA00023136"/>
    </source>
</evidence>
<evidence type="ECO:0000256" key="5">
    <source>
        <dbReference type="SAM" id="MobiDB-lite"/>
    </source>
</evidence>
<feature type="region of interest" description="Disordered" evidence="5">
    <location>
        <begin position="247"/>
        <end position="274"/>
    </location>
</feature>
<feature type="transmembrane region" description="Helical" evidence="6">
    <location>
        <begin position="207"/>
        <end position="224"/>
    </location>
</feature>
<dbReference type="CDD" id="cd17323">
    <property type="entry name" value="MFS_Tpo1_MDR_like"/>
    <property type="match status" value="1"/>
</dbReference>
<dbReference type="Proteomes" id="UP000807469">
    <property type="component" value="Unassembled WGS sequence"/>
</dbReference>
<feature type="compositionally biased region" description="Basic and acidic residues" evidence="5">
    <location>
        <begin position="263"/>
        <end position="274"/>
    </location>
</feature>
<dbReference type="GO" id="GO:0005886">
    <property type="term" value="C:plasma membrane"/>
    <property type="evidence" value="ECO:0007669"/>
    <property type="project" value="TreeGrafter"/>
</dbReference>
<evidence type="ECO:0000313" key="8">
    <source>
        <dbReference type="EMBL" id="KAF9482692.1"/>
    </source>
</evidence>
<dbReference type="AlphaFoldDB" id="A0A9P6CX87"/>
<dbReference type="SUPFAM" id="SSF103473">
    <property type="entry name" value="MFS general substrate transporter"/>
    <property type="match status" value="1"/>
</dbReference>
<feature type="transmembrane region" description="Helical" evidence="6">
    <location>
        <begin position="150"/>
        <end position="167"/>
    </location>
</feature>
<evidence type="ECO:0000256" key="3">
    <source>
        <dbReference type="ARBA" id="ARBA00022989"/>
    </source>
</evidence>
<feature type="transmembrane region" description="Helical" evidence="6">
    <location>
        <begin position="341"/>
        <end position="363"/>
    </location>
</feature>
<dbReference type="EMBL" id="MU155162">
    <property type="protein sequence ID" value="KAF9482692.1"/>
    <property type="molecule type" value="Genomic_DNA"/>
</dbReference>
<keyword evidence="4 6" id="KW-0472">Membrane</keyword>
<feature type="transmembrane region" description="Helical" evidence="6">
    <location>
        <begin position="479"/>
        <end position="498"/>
    </location>
</feature>
<dbReference type="GO" id="GO:0022857">
    <property type="term" value="F:transmembrane transporter activity"/>
    <property type="evidence" value="ECO:0007669"/>
    <property type="project" value="InterPro"/>
</dbReference>
<dbReference type="PANTHER" id="PTHR23502:SF5">
    <property type="entry name" value="QUINIDINE RESISTANCE PROTEIN 3"/>
    <property type="match status" value="1"/>
</dbReference>
<evidence type="ECO:0000256" key="6">
    <source>
        <dbReference type="SAM" id="Phobius"/>
    </source>
</evidence>
<comment type="subcellular location">
    <subcellularLocation>
        <location evidence="1">Membrane</location>
        <topology evidence="1">Multi-pass membrane protein</topology>
    </subcellularLocation>
</comment>
<comment type="caution">
    <text evidence="8">The sequence shown here is derived from an EMBL/GenBank/DDBJ whole genome shotgun (WGS) entry which is preliminary data.</text>
</comment>
<feature type="transmembrane region" description="Helical" evidence="6">
    <location>
        <begin position="448"/>
        <end position="467"/>
    </location>
</feature>
<keyword evidence="2 6" id="KW-0812">Transmembrane</keyword>
<dbReference type="InterPro" id="IPR020846">
    <property type="entry name" value="MFS_dom"/>
</dbReference>
<feature type="transmembrane region" description="Helical" evidence="6">
    <location>
        <begin position="384"/>
        <end position="405"/>
    </location>
</feature>
<dbReference type="InterPro" id="IPR036259">
    <property type="entry name" value="MFS_trans_sf"/>
</dbReference>
<dbReference type="Gene3D" id="1.20.1720.10">
    <property type="entry name" value="Multidrug resistance protein D"/>
    <property type="match status" value="1"/>
</dbReference>
<feature type="transmembrane region" description="Helical" evidence="6">
    <location>
        <begin position="117"/>
        <end position="144"/>
    </location>
</feature>
<evidence type="ECO:0000313" key="9">
    <source>
        <dbReference type="Proteomes" id="UP000807469"/>
    </source>
</evidence>
<feature type="transmembrane region" description="Helical" evidence="6">
    <location>
        <begin position="89"/>
        <end position="105"/>
    </location>
</feature>
<proteinExistence type="predicted"/>